<dbReference type="Pfam" id="PF01075">
    <property type="entry name" value="Glyco_transf_9"/>
    <property type="match status" value="1"/>
</dbReference>
<dbReference type="GO" id="GO:0005829">
    <property type="term" value="C:cytosol"/>
    <property type="evidence" value="ECO:0007669"/>
    <property type="project" value="TreeGrafter"/>
</dbReference>
<keyword evidence="2" id="KW-0808">Transferase</keyword>
<dbReference type="GO" id="GO:0008713">
    <property type="term" value="F:ADP-heptose-lipopolysaccharide heptosyltransferase activity"/>
    <property type="evidence" value="ECO:0007669"/>
    <property type="project" value="TreeGrafter"/>
</dbReference>
<dbReference type="CDD" id="cd03789">
    <property type="entry name" value="GT9_LPS_heptosyltransferase"/>
    <property type="match status" value="1"/>
</dbReference>
<dbReference type="GO" id="GO:0009244">
    <property type="term" value="P:lipopolysaccharide core region biosynthetic process"/>
    <property type="evidence" value="ECO:0007669"/>
    <property type="project" value="TreeGrafter"/>
</dbReference>
<dbReference type="Gene3D" id="3.40.50.2000">
    <property type="entry name" value="Glycogen Phosphorylase B"/>
    <property type="match status" value="2"/>
</dbReference>
<dbReference type="PANTHER" id="PTHR30160">
    <property type="entry name" value="TETRAACYLDISACCHARIDE 4'-KINASE-RELATED"/>
    <property type="match status" value="1"/>
</dbReference>
<evidence type="ECO:0000313" key="3">
    <source>
        <dbReference type="EMBL" id="PIW66846.1"/>
    </source>
</evidence>
<accession>A0A2J0LQ14</accession>
<evidence type="ECO:0000256" key="2">
    <source>
        <dbReference type="ARBA" id="ARBA00022679"/>
    </source>
</evidence>
<evidence type="ECO:0000313" key="4">
    <source>
        <dbReference type="Proteomes" id="UP000231267"/>
    </source>
</evidence>
<dbReference type="SUPFAM" id="SSF53756">
    <property type="entry name" value="UDP-Glycosyltransferase/glycogen phosphorylase"/>
    <property type="match status" value="1"/>
</dbReference>
<protein>
    <recommendedName>
        <fullName evidence="5">Lipopolysaccharide heptosyltransferase II</fullName>
    </recommendedName>
</protein>
<dbReference type="AlphaFoldDB" id="A0A2J0LQ14"/>
<organism evidence="3 4">
    <name type="scientific">Candidatus Taenaricola geysiri</name>
    <dbReference type="NCBI Taxonomy" id="1974752"/>
    <lineage>
        <taxon>Bacteria</taxon>
        <taxon>Pseudomonadati</taxon>
        <taxon>Candidatus Omnitrophota</taxon>
        <taxon>Candidatus Taenaricola</taxon>
    </lineage>
</organism>
<evidence type="ECO:0008006" key="5">
    <source>
        <dbReference type="Google" id="ProtNLM"/>
    </source>
</evidence>
<dbReference type="InterPro" id="IPR051199">
    <property type="entry name" value="LPS_LOS_Heptosyltrfase"/>
</dbReference>
<sequence>MKYKNILIIRTDRIGDVLLSTPAIQAARQAFPSSRIAFMTRPYTKDIVEGNPYLDEVIIYDKDGSHRSLLATIMFGLDLRKYKFDLAIILHSTVRINFIAFLAGIPKRVGFARKAAFLLTDKLPYVKPSGDKHESEYNLDVVRAAGIDFDARGFLPLLAVSKDAQISVDNFLINNGISAKDKLVGIHPGASCPSRIWPVKNFSKLADALAGNYGFKIIVLGVGMDFKLAEQLKANMNKDCLIIKYFTIQFTAALLKKCLFFISTDTGPAHIASAVGTPCITIFGRKKQGLGPVRWRPLGKDNMVLHKDIGCTECMAHNCRKGFACLQATTVDEVLDVAKKFI</sequence>
<dbReference type="Proteomes" id="UP000231267">
    <property type="component" value="Unassembled WGS sequence"/>
</dbReference>
<gene>
    <name evidence="3" type="ORF">COW11_01185</name>
</gene>
<name>A0A2J0LQ14_9BACT</name>
<proteinExistence type="predicted"/>
<keyword evidence="1" id="KW-0328">Glycosyltransferase</keyword>
<evidence type="ECO:0000256" key="1">
    <source>
        <dbReference type="ARBA" id="ARBA00022676"/>
    </source>
</evidence>
<reference evidence="3 4" key="1">
    <citation type="submission" date="2017-09" db="EMBL/GenBank/DDBJ databases">
        <title>Depth-based differentiation of microbial function through sediment-hosted aquifers and enrichment of novel symbionts in the deep terrestrial subsurface.</title>
        <authorList>
            <person name="Probst A.J."/>
            <person name="Ladd B."/>
            <person name="Jarett J.K."/>
            <person name="Geller-Mcgrath D.E."/>
            <person name="Sieber C.M."/>
            <person name="Emerson J.B."/>
            <person name="Anantharaman K."/>
            <person name="Thomas B.C."/>
            <person name="Malmstrom R."/>
            <person name="Stieglmeier M."/>
            <person name="Klingl A."/>
            <person name="Woyke T."/>
            <person name="Ryan C.M."/>
            <person name="Banfield J.F."/>
        </authorList>
    </citation>
    <scope>NUCLEOTIDE SEQUENCE [LARGE SCALE GENOMIC DNA]</scope>
    <source>
        <strain evidence="3">CG12_big_fil_rev_8_21_14_0_65_43_15</strain>
    </source>
</reference>
<comment type="caution">
    <text evidence="3">The sequence shown here is derived from an EMBL/GenBank/DDBJ whole genome shotgun (WGS) entry which is preliminary data.</text>
</comment>
<dbReference type="InterPro" id="IPR002201">
    <property type="entry name" value="Glyco_trans_9"/>
</dbReference>
<dbReference type="EMBL" id="PFGP01000026">
    <property type="protein sequence ID" value="PIW66846.1"/>
    <property type="molecule type" value="Genomic_DNA"/>
</dbReference>